<keyword evidence="1" id="KW-0472">Membrane</keyword>
<accession>A0A1F4Y2C8</accession>
<dbReference type="EMBL" id="MEXB01000012">
    <property type="protein sequence ID" value="OGC88127.1"/>
    <property type="molecule type" value="Genomic_DNA"/>
</dbReference>
<evidence type="ECO:0000313" key="3">
    <source>
        <dbReference type="Proteomes" id="UP000176568"/>
    </source>
</evidence>
<evidence type="ECO:0000256" key="1">
    <source>
        <dbReference type="SAM" id="Phobius"/>
    </source>
</evidence>
<keyword evidence="1" id="KW-1133">Transmembrane helix</keyword>
<keyword evidence="1" id="KW-0812">Transmembrane</keyword>
<comment type="caution">
    <text evidence="2">The sequence shown here is derived from an EMBL/GenBank/DDBJ whole genome shotgun (WGS) entry which is preliminary data.</text>
</comment>
<protein>
    <submittedName>
        <fullName evidence="2">Uncharacterized protein</fullName>
    </submittedName>
</protein>
<feature type="transmembrane region" description="Helical" evidence="1">
    <location>
        <begin position="6"/>
        <end position="28"/>
    </location>
</feature>
<proteinExistence type="predicted"/>
<dbReference type="Proteomes" id="UP000176568">
    <property type="component" value="Unassembled WGS sequence"/>
</dbReference>
<gene>
    <name evidence="2" type="ORF">A2419_01505</name>
</gene>
<evidence type="ECO:0000313" key="2">
    <source>
        <dbReference type="EMBL" id="OGC88127.1"/>
    </source>
</evidence>
<sequence>MQVKPYAQGFGVAVVVGLVMWASGVVVLGSSAKRDAAQAAASATASVQADYCVKSYLAAPDRTVDQVKQMKGLSNSAQATDLQKGKFAPDQAAAEACGKAIDRLDDAQIAAGMKKVAAAAVEKK</sequence>
<reference evidence="2 3" key="1">
    <citation type="journal article" date="2016" name="Nat. Commun.">
        <title>Thousands of microbial genomes shed light on interconnected biogeochemical processes in an aquifer system.</title>
        <authorList>
            <person name="Anantharaman K."/>
            <person name="Brown C.T."/>
            <person name="Hug L.A."/>
            <person name="Sharon I."/>
            <person name="Castelle C.J."/>
            <person name="Probst A.J."/>
            <person name="Thomas B.C."/>
            <person name="Singh A."/>
            <person name="Wilkins M.J."/>
            <person name="Karaoz U."/>
            <person name="Brodie E.L."/>
            <person name="Williams K.H."/>
            <person name="Hubbard S.S."/>
            <person name="Banfield J.F."/>
        </authorList>
    </citation>
    <scope>NUCLEOTIDE SEQUENCE [LARGE SCALE GENOMIC DNA]</scope>
</reference>
<dbReference type="AlphaFoldDB" id="A0A1F4Y2C8"/>
<name>A0A1F4Y2C8_9BACT</name>
<organism evidence="2 3">
    <name type="scientific">Candidatus Adlerbacteria bacterium RIFOXYC1_FULL_48_26</name>
    <dbReference type="NCBI Taxonomy" id="1797247"/>
    <lineage>
        <taxon>Bacteria</taxon>
        <taxon>Candidatus Adleribacteriota</taxon>
    </lineage>
</organism>